<feature type="domain" description="Potassium channel inwardly rectifying transmembrane" evidence="14">
    <location>
        <begin position="145"/>
        <end position="288"/>
    </location>
</feature>
<dbReference type="InterPro" id="IPR041647">
    <property type="entry name" value="IRK_C"/>
</dbReference>
<feature type="compositionally biased region" description="Basic and acidic residues" evidence="12">
    <location>
        <begin position="30"/>
        <end position="40"/>
    </location>
</feature>
<evidence type="ECO:0000256" key="9">
    <source>
        <dbReference type="ARBA" id="ARBA00023136"/>
    </source>
</evidence>
<keyword evidence="7 13" id="KW-1133">Transmembrane helix</keyword>
<evidence type="ECO:0000256" key="5">
    <source>
        <dbReference type="ARBA" id="ARBA00022882"/>
    </source>
</evidence>
<keyword evidence="2 11" id="KW-0813">Transport</keyword>
<dbReference type="Proteomes" id="UP000829291">
    <property type="component" value="Chromosome 2"/>
</dbReference>
<evidence type="ECO:0000256" key="11">
    <source>
        <dbReference type="RuleBase" id="RU003822"/>
    </source>
</evidence>
<dbReference type="PANTHER" id="PTHR11767">
    <property type="entry name" value="INWARD RECTIFIER POTASSIUM CHANNEL"/>
    <property type="match status" value="1"/>
</dbReference>
<dbReference type="InterPro" id="IPR016449">
    <property type="entry name" value="K_chnl_inward-rec_Kir"/>
</dbReference>
<evidence type="ECO:0000256" key="12">
    <source>
        <dbReference type="SAM" id="MobiDB-lite"/>
    </source>
</evidence>
<evidence type="ECO:0000313" key="17">
    <source>
        <dbReference type="RefSeq" id="XP_046588341.1"/>
    </source>
</evidence>
<dbReference type="Pfam" id="PF01007">
    <property type="entry name" value="IRK"/>
    <property type="match status" value="1"/>
</dbReference>
<reference evidence="17 18" key="1">
    <citation type="submission" date="2025-05" db="UniProtKB">
        <authorList>
            <consortium name="RefSeq"/>
        </authorList>
    </citation>
    <scope>IDENTIFICATION</scope>
    <source>
        <tissue evidence="17 18">Thorax and Abdomen</tissue>
    </source>
</reference>
<feature type="region of interest" description="Disordered" evidence="12">
    <location>
        <begin position="606"/>
        <end position="777"/>
    </location>
</feature>
<evidence type="ECO:0000256" key="10">
    <source>
        <dbReference type="ARBA" id="ARBA00023303"/>
    </source>
</evidence>
<keyword evidence="9 13" id="KW-0472">Membrane</keyword>
<proteinExistence type="inferred from homology"/>
<organism evidence="16 20">
    <name type="scientific">Neodiprion lecontei</name>
    <name type="common">Redheaded pine sawfly</name>
    <dbReference type="NCBI Taxonomy" id="441921"/>
    <lineage>
        <taxon>Eukaryota</taxon>
        <taxon>Metazoa</taxon>
        <taxon>Ecdysozoa</taxon>
        <taxon>Arthropoda</taxon>
        <taxon>Hexapoda</taxon>
        <taxon>Insecta</taxon>
        <taxon>Pterygota</taxon>
        <taxon>Neoptera</taxon>
        <taxon>Endopterygota</taxon>
        <taxon>Hymenoptera</taxon>
        <taxon>Tenthredinoidea</taxon>
        <taxon>Diprionidae</taxon>
        <taxon>Diprioninae</taxon>
        <taxon>Neodiprion</taxon>
    </lineage>
</organism>
<evidence type="ECO:0000256" key="3">
    <source>
        <dbReference type="ARBA" id="ARBA00022538"/>
    </source>
</evidence>
<feature type="compositionally biased region" description="Low complexity" evidence="12">
    <location>
        <begin position="491"/>
        <end position="509"/>
    </location>
</feature>
<evidence type="ECO:0000313" key="18">
    <source>
        <dbReference type="RefSeq" id="XP_046588342.1"/>
    </source>
</evidence>
<evidence type="ECO:0000256" key="13">
    <source>
        <dbReference type="SAM" id="Phobius"/>
    </source>
</evidence>
<dbReference type="RefSeq" id="XP_046588341.1">
    <property type="nucleotide sequence ID" value="XM_046732385.1"/>
</dbReference>
<dbReference type="InterPro" id="IPR040445">
    <property type="entry name" value="Kir_TM"/>
</dbReference>
<evidence type="ECO:0000256" key="4">
    <source>
        <dbReference type="ARBA" id="ARBA00022692"/>
    </source>
</evidence>
<feature type="transmembrane region" description="Helical" evidence="13">
    <location>
        <begin position="179"/>
        <end position="202"/>
    </location>
</feature>
<feature type="compositionally biased region" description="Basic and acidic residues" evidence="12">
    <location>
        <begin position="607"/>
        <end position="638"/>
    </location>
</feature>
<dbReference type="SUPFAM" id="SSF81296">
    <property type="entry name" value="E set domains"/>
    <property type="match status" value="1"/>
</dbReference>
<dbReference type="PRINTS" id="PR01320">
    <property type="entry name" value="KIRCHANNEL"/>
</dbReference>
<dbReference type="GO" id="GO:0034220">
    <property type="term" value="P:monoatomic ion transmembrane transport"/>
    <property type="evidence" value="ECO:0007669"/>
    <property type="project" value="UniProtKB-KW"/>
</dbReference>
<keyword evidence="10 11" id="KW-0407">Ion channel</keyword>
<name>A0ABM3FJZ5_NEOLC</name>
<dbReference type="RefSeq" id="XP_046588343.1">
    <property type="nucleotide sequence ID" value="XM_046732387.1"/>
</dbReference>
<keyword evidence="4 11" id="KW-0812">Transmembrane</keyword>
<keyword evidence="8 11" id="KW-0406">Ion transport</keyword>
<gene>
    <name evidence="17 18 19 20" type="primary">LOC107221942</name>
</gene>
<evidence type="ECO:0000256" key="6">
    <source>
        <dbReference type="ARBA" id="ARBA00022958"/>
    </source>
</evidence>
<evidence type="ECO:0000256" key="2">
    <source>
        <dbReference type="ARBA" id="ARBA00022448"/>
    </source>
</evidence>
<keyword evidence="16" id="KW-1185">Reference proteome</keyword>
<keyword evidence="5 11" id="KW-0851">Voltage-gated channel</keyword>
<feature type="compositionally biased region" description="Basic and acidic residues" evidence="12">
    <location>
        <begin position="664"/>
        <end position="683"/>
    </location>
</feature>
<keyword evidence="6 11" id="KW-0630">Potassium</keyword>
<dbReference type="GeneID" id="107221942"/>
<dbReference type="InterPro" id="IPR014756">
    <property type="entry name" value="Ig_E-set"/>
</dbReference>
<feature type="region of interest" description="Disordered" evidence="12">
    <location>
        <begin position="481"/>
        <end position="535"/>
    </location>
</feature>
<comment type="similarity">
    <text evidence="11">Belongs to the inward rectifier-type potassium channel (TC 1.A.2.1) family.</text>
</comment>
<evidence type="ECO:0000313" key="16">
    <source>
        <dbReference type="Proteomes" id="UP000829291"/>
    </source>
</evidence>
<dbReference type="Gene3D" id="1.10.287.70">
    <property type="match status" value="1"/>
</dbReference>
<feature type="compositionally biased region" description="Basic and acidic residues" evidence="12">
    <location>
        <begin position="724"/>
        <end position="743"/>
    </location>
</feature>
<sequence>MFGIFGKTQSVEAAAGGGKAADAAMLTPAQDKRLGKLKNSEDEEEDAASAATTTPWSELLVHSAVPAAAVAVKLCEDAPEDDHLAVPSPGSKEKQGSVSSFQRRALSRISFKGESGPLLGRFYRFLDRYRQTRFSTRRVRKRVVFKHGDCNVIQGNVAKRRRRYLQDIFTTLVDAQWRWTLLVFALNFLLSWLGFALVWWLIVYTHGDLDHVGTENPNDTFIPCVNDIHGFTSCFLFSVETQHTIGYGSKHTTEECPEAIFVMCIQSMTGVMIQAFMVGIVFAKLSRPKKRTQTLLFSRNAVICQRDSQPCLMFRVGDMRKSHIIEAHVRAQLIKRKVTREGELLPFFQTELKVGGDGEEDKIFFIWPTTIVHKIDSRSPLYHLSASDMLKERFEIVVILEGVIESTGMTTQARSSYLPSEILWGHRFEHIITFRKESSEYEVNYTLFNNTYEVDTPLCSAAQLDQLRALHRTKDERASSGIFSGIRDDSSSSLATSSGSSLASSTGGLQMQIPPTPPTPIPVTVTGPDDSPPCGSIDYDPIMQRNQRLASFYTQDEFTDPEDLRRNASFSSSSYTVEDLKNQQDYNRVLEDINACLRKNRKCSIPAKEDRKIQREGSRPAIQDSRKYDARGTGDGMRRSVSKPIFESQSHPSAMKKSPSRSTIDSRHTRFHDSPERTHEPSDSRALPRKTSLSDGNKTKQEHHHGIPKKTSFVLNEGEPIRISPEHSHVESREIQRLPEETVIRISPPPVPHQKTPETNKKINSLQSQHIGPEEQV</sequence>
<comment type="subcellular location">
    <subcellularLocation>
        <location evidence="1 11">Membrane</location>
        <topology evidence="1 11">Multi-pass membrane protein</topology>
    </subcellularLocation>
</comment>
<dbReference type="RefSeq" id="XP_046588344.1">
    <property type="nucleotide sequence ID" value="XM_046732388.1"/>
</dbReference>
<evidence type="ECO:0000256" key="8">
    <source>
        <dbReference type="ARBA" id="ARBA00023065"/>
    </source>
</evidence>
<dbReference type="PANTHER" id="PTHR11767:SF102">
    <property type="entry name" value="INWARDLY RECTIFYING POTASSIUM CHANNEL 1, ISOFORM F"/>
    <property type="match status" value="1"/>
</dbReference>
<evidence type="ECO:0000313" key="19">
    <source>
        <dbReference type="RefSeq" id="XP_046588343.1"/>
    </source>
</evidence>
<feature type="transmembrane region" description="Helical" evidence="13">
    <location>
        <begin position="259"/>
        <end position="283"/>
    </location>
</feature>
<evidence type="ECO:0000259" key="15">
    <source>
        <dbReference type="Pfam" id="PF17655"/>
    </source>
</evidence>
<dbReference type="RefSeq" id="XP_046588342.1">
    <property type="nucleotide sequence ID" value="XM_046732386.1"/>
</dbReference>
<evidence type="ECO:0000259" key="14">
    <source>
        <dbReference type="Pfam" id="PF01007"/>
    </source>
</evidence>
<evidence type="ECO:0000313" key="20">
    <source>
        <dbReference type="RefSeq" id="XP_046588344.1"/>
    </source>
</evidence>
<keyword evidence="3 11" id="KW-0633">Potassium transport</keyword>
<dbReference type="InterPro" id="IPR013518">
    <property type="entry name" value="K_chnl_inward-rec_Kir_cyto"/>
</dbReference>
<protein>
    <submittedName>
        <fullName evidence="17 18">ATP-sensitive inward rectifier potassium channel 12 isoform X1</fullName>
    </submittedName>
</protein>
<evidence type="ECO:0000256" key="7">
    <source>
        <dbReference type="ARBA" id="ARBA00022989"/>
    </source>
</evidence>
<feature type="domain" description="Inward rectifier potassium channel C-terminal" evidence="15">
    <location>
        <begin position="295"/>
        <end position="466"/>
    </location>
</feature>
<accession>A0ABM3FJZ5</accession>
<dbReference type="SUPFAM" id="SSF81324">
    <property type="entry name" value="Voltage-gated potassium channels"/>
    <property type="match status" value="1"/>
</dbReference>
<dbReference type="Pfam" id="PF17655">
    <property type="entry name" value="IRK_C"/>
    <property type="match status" value="1"/>
</dbReference>
<evidence type="ECO:0000256" key="1">
    <source>
        <dbReference type="ARBA" id="ARBA00004141"/>
    </source>
</evidence>
<dbReference type="Gene3D" id="2.60.40.1400">
    <property type="entry name" value="G protein-activated inward rectifier potassium channel 1"/>
    <property type="match status" value="1"/>
</dbReference>
<feature type="region of interest" description="Disordered" evidence="12">
    <location>
        <begin position="16"/>
        <end position="53"/>
    </location>
</feature>